<sequence length="328" mass="38504">MLSSKNKSNNITKYTYLSHDNNSNIIHIGYGIDNNYARCCATSIASFCINNPNQNFTFHIITNNLSLSSKEKYNLLAKDYLIDIYIYEIDPKELSNLPTQTHLPIATYFRFLLPLIIKDIDILYYIDADILCLQNTSELFNTPLNNYIIGAVSDIPKMNKKRNKALNLQDHIYFNAGMLAINIKKWIEFDTFNKVLNVIHKNPKRFSYLDQDALNLVLHNYIKYFNSKFNCLDISKINTNDIVLLHLAAHPKPWNIAFPISNVCNDFNKNLYKSYEDKTPWKDTPLEQPKNYKELKVYSKALRYNKEYLKGFYYYIKYLINKFNLLSI</sequence>
<keyword evidence="8" id="KW-0448">Lipopolysaccharide biosynthesis</keyword>
<evidence type="ECO:0000256" key="2">
    <source>
        <dbReference type="ARBA" id="ARBA00004713"/>
    </source>
</evidence>
<evidence type="ECO:0000256" key="3">
    <source>
        <dbReference type="ARBA" id="ARBA00006351"/>
    </source>
</evidence>
<dbReference type="PANTHER" id="PTHR13778">
    <property type="entry name" value="GLYCOSYLTRANSFERASE 8 DOMAIN-CONTAINING PROTEIN"/>
    <property type="match status" value="1"/>
</dbReference>
<dbReference type="Proteomes" id="UP000255234">
    <property type="component" value="Unassembled WGS sequence"/>
</dbReference>
<dbReference type="GO" id="GO:0008918">
    <property type="term" value="F:lipopolysaccharide 3-alpha-galactosyltransferase activity"/>
    <property type="evidence" value="ECO:0007669"/>
    <property type="project" value="InterPro"/>
</dbReference>
<dbReference type="CDD" id="cd04194">
    <property type="entry name" value="GT8_A4GalT_like"/>
    <property type="match status" value="1"/>
</dbReference>
<evidence type="ECO:0000259" key="9">
    <source>
        <dbReference type="Pfam" id="PF08437"/>
    </source>
</evidence>
<dbReference type="PANTHER" id="PTHR13778:SF47">
    <property type="entry name" value="LIPOPOLYSACCHARIDE 1,3-GALACTOSYLTRANSFERASE"/>
    <property type="match status" value="1"/>
</dbReference>
<dbReference type="GO" id="GO:0046872">
    <property type="term" value="F:metal ion binding"/>
    <property type="evidence" value="ECO:0007669"/>
    <property type="project" value="UniProtKB-KW"/>
</dbReference>
<accession>A0A378NW22</accession>
<keyword evidence="7" id="KW-0460">Magnesium</keyword>
<dbReference type="EMBL" id="UGPP01000001">
    <property type="protein sequence ID" value="STY72055.1"/>
    <property type="molecule type" value="Genomic_DNA"/>
</dbReference>
<dbReference type="InterPro" id="IPR013645">
    <property type="entry name" value="Glyco_transf_8N"/>
</dbReference>
<dbReference type="InterPro" id="IPR002495">
    <property type="entry name" value="Glyco_trans_8"/>
</dbReference>
<name>A0A378NW22_9FIRM</name>
<dbReference type="SUPFAM" id="SSF53448">
    <property type="entry name" value="Nucleotide-diphospho-sugar transferases"/>
    <property type="match status" value="1"/>
</dbReference>
<dbReference type="Pfam" id="PF01501">
    <property type="entry name" value="Glyco_transf_8"/>
    <property type="match status" value="1"/>
</dbReference>
<comment type="similarity">
    <text evidence="3">Belongs to the glycosyltransferase 8 family.</text>
</comment>
<keyword evidence="4 10" id="KW-0328">Glycosyltransferase</keyword>
<protein>
    <submittedName>
        <fullName evidence="10">Lipopolysaccharide 1,2-glucosyltransferase</fullName>
        <ecNumber evidence="10">2.4.1.58</ecNumber>
    </submittedName>
</protein>
<dbReference type="InterPro" id="IPR029044">
    <property type="entry name" value="Nucleotide-diphossugar_trans"/>
</dbReference>
<evidence type="ECO:0000256" key="8">
    <source>
        <dbReference type="ARBA" id="ARBA00022985"/>
    </source>
</evidence>
<dbReference type="EC" id="2.4.1.58" evidence="10"/>
<comment type="cofactor">
    <cofactor evidence="1">
        <name>Mg(2+)</name>
        <dbReference type="ChEBI" id="CHEBI:18420"/>
    </cofactor>
</comment>
<evidence type="ECO:0000256" key="6">
    <source>
        <dbReference type="ARBA" id="ARBA00022723"/>
    </source>
</evidence>
<comment type="pathway">
    <text evidence="2">Bacterial outer membrane biogenesis; LPS core biosynthesis.</text>
</comment>
<dbReference type="InterPro" id="IPR050748">
    <property type="entry name" value="Glycosyltrans_8_dom-fam"/>
</dbReference>
<dbReference type="Pfam" id="PF08437">
    <property type="entry name" value="Glyco_transf_8C"/>
    <property type="match status" value="1"/>
</dbReference>
<evidence type="ECO:0000256" key="1">
    <source>
        <dbReference type="ARBA" id="ARBA00001946"/>
    </source>
</evidence>
<dbReference type="RefSeq" id="WP_115152140.1">
    <property type="nucleotide sequence ID" value="NZ_UGPP01000001.1"/>
</dbReference>
<keyword evidence="6" id="KW-0479">Metal-binding</keyword>
<keyword evidence="5 10" id="KW-0808">Transferase</keyword>
<dbReference type="GO" id="GO:0008919">
    <property type="term" value="F:lipopolysaccharide glucosyltransferase I activity"/>
    <property type="evidence" value="ECO:0007669"/>
    <property type="project" value="UniProtKB-EC"/>
</dbReference>
<feature type="domain" description="Glycosyl transferase family 8 C-terminal" evidence="9">
    <location>
        <begin position="270"/>
        <end position="322"/>
    </location>
</feature>
<proteinExistence type="inferred from homology"/>
<reference evidence="10 11" key="1">
    <citation type="submission" date="2018-06" db="EMBL/GenBank/DDBJ databases">
        <authorList>
            <consortium name="Pathogen Informatics"/>
            <person name="Doyle S."/>
        </authorList>
    </citation>
    <scope>NUCLEOTIDE SEQUENCE [LARGE SCALE GENOMIC DNA]</scope>
    <source>
        <strain evidence="10 11">NCTC10571</strain>
    </source>
</reference>
<dbReference type="Gene3D" id="3.90.550.10">
    <property type="entry name" value="Spore Coat Polysaccharide Biosynthesis Protein SpsA, Chain A"/>
    <property type="match status" value="1"/>
</dbReference>
<evidence type="ECO:0000313" key="11">
    <source>
        <dbReference type="Proteomes" id="UP000255234"/>
    </source>
</evidence>
<evidence type="ECO:0000256" key="5">
    <source>
        <dbReference type="ARBA" id="ARBA00022679"/>
    </source>
</evidence>
<gene>
    <name evidence="10" type="primary">rfaJ</name>
    <name evidence="10" type="ORF">NCTC10571_02245</name>
</gene>
<evidence type="ECO:0000256" key="4">
    <source>
        <dbReference type="ARBA" id="ARBA00022676"/>
    </source>
</evidence>
<evidence type="ECO:0000313" key="10">
    <source>
        <dbReference type="EMBL" id="STY72055.1"/>
    </source>
</evidence>
<organism evidence="10 11">
    <name type="scientific">Megamonas hypermegale</name>
    <dbReference type="NCBI Taxonomy" id="158847"/>
    <lineage>
        <taxon>Bacteria</taxon>
        <taxon>Bacillati</taxon>
        <taxon>Bacillota</taxon>
        <taxon>Negativicutes</taxon>
        <taxon>Selenomonadales</taxon>
        <taxon>Selenomonadaceae</taxon>
        <taxon>Megamonas</taxon>
    </lineage>
</organism>
<evidence type="ECO:0000256" key="7">
    <source>
        <dbReference type="ARBA" id="ARBA00022842"/>
    </source>
</evidence>
<dbReference type="AlphaFoldDB" id="A0A378NW22"/>